<proteinExistence type="predicted"/>
<keyword evidence="1" id="KW-0812">Transmembrane</keyword>
<dbReference type="OrthoDB" id="1495896at2"/>
<dbReference type="EMBL" id="MSPP01000002">
    <property type="protein sequence ID" value="OUD09942.1"/>
    <property type="molecule type" value="Genomic_DNA"/>
</dbReference>
<protein>
    <submittedName>
        <fullName evidence="2">Nitrogen fixation protein FixH</fullName>
    </submittedName>
</protein>
<dbReference type="InterPro" id="IPR008620">
    <property type="entry name" value="FixH"/>
</dbReference>
<organism evidence="2 3">
    <name type="scientific">Marivivens niveibacter</name>
    <dbReference type="NCBI Taxonomy" id="1930667"/>
    <lineage>
        <taxon>Bacteria</taxon>
        <taxon>Pseudomonadati</taxon>
        <taxon>Pseudomonadota</taxon>
        <taxon>Alphaproteobacteria</taxon>
        <taxon>Rhodobacterales</taxon>
        <taxon>Paracoccaceae</taxon>
        <taxon>Marivivens group</taxon>
        <taxon>Marivivens</taxon>
    </lineage>
</organism>
<dbReference type="AlphaFoldDB" id="A0A251WZY6"/>
<feature type="transmembrane region" description="Helical" evidence="1">
    <location>
        <begin position="12"/>
        <end position="34"/>
    </location>
</feature>
<comment type="caution">
    <text evidence="2">The sequence shown here is derived from an EMBL/GenBank/DDBJ whole genome shotgun (WGS) entry which is preliminary data.</text>
</comment>
<dbReference type="Proteomes" id="UP000194664">
    <property type="component" value="Unassembled WGS sequence"/>
</dbReference>
<accession>A0A251WZY6</accession>
<gene>
    <name evidence="2" type="ORF">BVC71_08425</name>
</gene>
<sequence>MFKGPITGPKFFAIFASFFIVIITVNVIMAMQAVGTFPGLVVRNSYVASQTFDAERAAQQALGWDTSAYVLDHELIVEIVNADGAVPDATVVGIFGRPTQMRDDQDVVLEFDGAVYRTPIHVSETGNWDFRMQATAADGTPFHQRLKVDFRN</sequence>
<name>A0A251WZY6_9RHOB</name>
<evidence type="ECO:0000313" key="2">
    <source>
        <dbReference type="EMBL" id="OUD09942.1"/>
    </source>
</evidence>
<dbReference type="PIRSF" id="PIRSF011386">
    <property type="entry name" value="FixH"/>
    <property type="match status" value="1"/>
</dbReference>
<keyword evidence="1" id="KW-1133">Transmembrane helix</keyword>
<dbReference type="Pfam" id="PF05751">
    <property type="entry name" value="FixH"/>
    <property type="match status" value="1"/>
</dbReference>
<keyword evidence="1" id="KW-0472">Membrane</keyword>
<keyword evidence="3" id="KW-1185">Reference proteome</keyword>
<evidence type="ECO:0000313" key="3">
    <source>
        <dbReference type="Proteomes" id="UP000194664"/>
    </source>
</evidence>
<evidence type="ECO:0000256" key="1">
    <source>
        <dbReference type="SAM" id="Phobius"/>
    </source>
</evidence>
<dbReference type="InterPro" id="IPR018037">
    <property type="entry name" value="FixH_proteobacterial"/>
</dbReference>
<reference evidence="2 3" key="1">
    <citation type="submission" date="2016-12" db="EMBL/GenBank/DDBJ databases">
        <title>The draft genome sequence of HSLHS2.</title>
        <authorList>
            <person name="Hu D."/>
            <person name="Wang L."/>
            <person name="Shao Z."/>
        </authorList>
    </citation>
    <scope>NUCLEOTIDE SEQUENCE [LARGE SCALE GENOMIC DNA]</scope>
    <source>
        <strain evidence="2">MCCC 1A06712</strain>
    </source>
</reference>